<evidence type="ECO:0000256" key="4">
    <source>
        <dbReference type="ARBA" id="ARBA00023015"/>
    </source>
</evidence>
<dbReference type="GO" id="GO:0008483">
    <property type="term" value="F:transaminase activity"/>
    <property type="evidence" value="ECO:0007669"/>
    <property type="project" value="UniProtKB-KW"/>
</dbReference>
<dbReference type="GO" id="GO:0003677">
    <property type="term" value="F:DNA binding"/>
    <property type="evidence" value="ECO:0007669"/>
    <property type="project" value="UniProtKB-KW"/>
</dbReference>
<evidence type="ECO:0000313" key="9">
    <source>
        <dbReference type="Proteomes" id="UP000006190"/>
    </source>
</evidence>
<dbReference type="InterPro" id="IPR036390">
    <property type="entry name" value="WH_DNA-bd_sf"/>
</dbReference>
<evidence type="ECO:0000259" key="7">
    <source>
        <dbReference type="PROSITE" id="PS50949"/>
    </source>
</evidence>
<dbReference type="GO" id="GO:0003700">
    <property type="term" value="F:DNA-binding transcription factor activity"/>
    <property type="evidence" value="ECO:0007669"/>
    <property type="project" value="InterPro"/>
</dbReference>
<dbReference type="PANTHER" id="PTHR46577">
    <property type="entry name" value="HTH-TYPE TRANSCRIPTIONAL REGULATORY PROTEIN GABR"/>
    <property type="match status" value="1"/>
</dbReference>
<dbReference type="InterPro" id="IPR015421">
    <property type="entry name" value="PyrdxlP-dep_Trfase_major"/>
</dbReference>
<dbReference type="Proteomes" id="UP000006190">
    <property type="component" value="Unassembled WGS sequence"/>
</dbReference>
<dbReference type="InterPro" id="IPR051446">
    <property type="entry name" value="HTH_trans_reg/aminotransferase"/>
</dbReference>
<dbReference type="GO" id="GO:0030170">
    <property type="term" value="F:pyridoxal phosphate binding"/>
    <property type="evidence" value="ECO:0007669"/>
    <property type="project" value="InterPro"/>
</dbReference>
<dbReference type="HOGENOM" id="CLU_017584_0_1_9"/>
<dbReference type="SMART" id="SM00345">
    <property type="entry name" value="HTH_GNTR"/>
    <property type="match status" value="1"/>
</dbReference>
<evidence type="ECO:0000256" key="3">
    <source>
        <dbReference type="ARBA" id="ARBA00022898"/>
    </source>
</evidence>
<evidence type="ECO:0000256" key="5">
    <source>
        <dbReference type="ARBA" id="ARBA00023125"/>
    </source>
</evidence>
<dbReference type="PANTHER" id="PTHR46577:SF1">
    <property type="entry name" value="HTH-TYPE TRANSCRIPTIONAL REGULATORY PROTEIN GABR"/>
    <property type="match status" value="1"/>
</dbReference>
<dbReference type="SUPFAM" id="SSF53383">
    <property type="entry name" value="PLP-dependent transferases"/>
    <property type="match status" value="1"/>
</dbReference>
<keyword evidence="9" id="KW-1185">Reference proteome</keyword>
<keyword evidence="3" id="KW-0663">Pyridoxal phosphate</keyword>
<dbReference type="CDD" id="cd00609">
    <property type="entry name" value="AAT_like"/>
    <property type="match status" value="1"/>
</dbReference>
<organism evidence="8 9">
    <name type="scientific">Facklamia languida CCUG 37842</name>
    <dbReference type="NCBI Taxonomy" id="883113"/>
    <lineage>
        <taxon>Bacteria</taxon>
        <taxon>Bacillati</taxon>
        <taxon>Bacillota</taxon>
        <taxon>Bacilli</taxon>
        <taxon>Lactobacillales</taxon>
        <taxon>Aerococcaceae</taxon>
        <taxon>Facklamia</taxon>
    </lineage>
</organism>
<dbReference type="AlphaFoldDB" id="H3NGV5"/>
<dbReference type="Gene3D" id="1.10.10.10">
    <property type="entry name" value="Winged helix-like DNA-binding domain superfamily/Winged helix DNA-binding domain"/>
    <property type="match status" value="1"/>
</dbReference>
<dbReference type="Pfam" id="PF00392">
    <property type="entry name" value="GntR"/>
    <property type="match status" value="1"/>
</dbReference>
<keyword evidence="2" id="KW-0032">Aminotransferase</keyword>
<dbReference type="PATRIC" id="fig|883113.3.peg.95"/>
<dbReference type="EMBL" id="AGEG01000001">
    <property type="protein sequence ID" value="EHR38384.1"/>
    <property type="molecule type" value="Genomic_DNA"/>
</dbReference>
<keyword evidence="4" id="KW-0805">Transcription regulation</keyword>
<keyword evidence="6" id="KW-0804">Transcription</keyword>
<proteinExistence type="inferred from homology"/>
<dbReference type="PROSITE" id="PS50949">
    <property type="entry name" value="HTH_GNTR"/>
    <property type="match status" value="1"/>
</dbReference>
<sequence>MLYLQLYQDIKDQILTGQLLAGEKLPSKRQLASNRGVSLNTVTAALDQLIAEGYLEAKERSGYYVLDQVLASSQPIKRAYKEVIQPAPEIDWRYGGVDHDFPINSWKRTHNQVLNQDPSLVYRTGEPMGERVLREAISKHLWTAKGIHAPSSHILIGSSSQELLGKICQLLGPLRLGVEDPGNHQWIQTLKPLIKQTLPIPLDQYGANPSADQLKQIDLLYVTPSYQFPTGTIMSIGRKQSLIDWATRENKWVIEDAYNSDFRYEGKPIPPLKAIDTHDRVIYLQSFSSLISPSIHLTFMVLPDELMYRIQKNHQTSCQVPLIIQATVAEWIQTGHYARHLNRMRRKYSKKRQVLENWIARKEYLASQGTNAGLHFILHYLGKDFTSQELVQLAADWSVGLSPLSDYELNFHSHHPSFVIGYGRSSLQAIDLGIQHLEEAWDM</sequence>
<evidence type="ECO:0000256" key="2">
    <source>
        <dbReference type="ARBA" id="ARBA00022576"/>
    </source>
</evidence>
<dbReference type="OrthoDB" id="9808770at2"/>
<reference evidence="8 9" key="1">
    <citation type="submission" date="2012-01" db="EMBL/GenBank/DDBJ databases">
        <title>The Genome Sequence of Facklamia languida CCUG 37842.</title>
        <authorList>
            <consortium name="The Broad Institute Genome Sequencing Platform"/>
            <person name="Earl A."/>
            <person name="Ward D."/>
            <person name="Feldgarden M."/>
            <person name="Gevers D."/>
            <person name="Huys G."/>
            <person name="Young S.K."/>
            <person name="Zeng Q."/>
            <person name="Gargeya S."/>
            <person name="Fitzgerald M."/>
            <person name="Haas B."/>
            <person name="Abouelleil A."/>
            <person name="Alvarado L."/>
            <person name="Arachchi H.M."/>
            <person name="Berlin A."/>
            <person name="Chapman S.B."/>
            <person name="Gearin G."/>
            <person name="Goldberg J."/>
            <person name="Griggs A."/>
            <person name="Gujja S."/>
            <person name="Hansen M."/>
            <person name="Heiman D."/>
            <person name="Howarth C."/>
            <person name="Larimer J."/>
            <person name="Lui A."/>
            <person name="MacDonald P.J.P."/>
            <person name="McCowen C."/>
            <person name="Montmayeur A."/>
            <person name="Murphy C."/>
            <person name="Neiman D."/>
            <person name="Pearson M."/>
            <person name="Priest M."/>
            <person name="Roberts A."/>
            <person name="Saif S."/>
            <person name="Shea T."/>
            <person name="Sisk P."/>
            <person name="Stolte C."/>
            <person name="Sykes S."/>
            <person name="Wortman J."/>
            <person name="Nusbaum C."/>
            <person name="Birren B."/>
        </authorList>
    </citation>
    <scope>NUCLEOTIDE SEQUENCE [LARGE SCALE GENOMIC DNA]</scope>
    <source>
        <strain evidence="8 9">CCUG 37842</strain>
    </source>
</reference>
<evidence type="ECO:0000313" key="8">
    <source>
        <dbReference type="EMBL" id="EHR38384.1"/>
    </source>
</evidence>
<dbReference type="CDD" id="cd07377">
    <property type="entry name" value="WHTH_GntR"/>
    <property type="match status" value="1"/>
</dbReference>
<name>H3NGV5_9LACT</name>
<dbReference type="InterPro" id="IPR015424">
    <property type="entry name" value="PyrdxlP-dep_Trfase"/>
</dbReference>
<dbReference type="Pfam" id="PF00155">
    <property type="entry name" value="Aminotran_1_2"/>
    <property type="match status" value="1"/>
</dbReference>
<dbReference type="SUPFAM" id="SSF46785">
    <property type="entry name" value="Winged helix' DNA-binding domain"/>
    <property type="match status" value="1"/>
</dbReference>
<protein>
    <recommendedName>
        <fullName evidence="7">HTH gntR-type domain-containing protein</fullName>
    </recommendedName>
</protein>
<dbReference type="InterPro" id="IPR036388">
    <property type="entry name" value="WH-like_DNA-bd_sf"/>
</dbReference>
<dbReference type="RefSeq" id="WP_006307959.1">
    <property type="nucleotide sequence ID" value="NZ_JH601133.1"/>
</dbReference>
<keyword evidence="2" id="KW-0808">Transferase</keyword>
<comment type="caution">
    <text evidence="8">The sequence shown here is derived from an EMBL/GenBank/DDBJ whole genome shotgun (WGS) entry which is preliminary data.</text>
</comment>
<dbReference type="STRING" id="883113.HMPREF9708_00094"/>
<evidence type="ECO:0000256" key="6">
    <source>
        <dbReference type="ARBA" id="ARBA00023163"/>
    </source>
</evidence>
<accession>H3NGV5</accession>
<comment type="similarity">
    <text evidence="1">In the C-terminal section; belongs to the class-I pyridoxal-phosphate-dependent aminotransferase family.</text>
</comment>
<dbReference type="InterPro" id="IPR004839">
    <property type="entry name" value="Aminotransferase_I/II_large"/>
</dbReference>
<feature type="domain" description="HTH gntR-type" evidence="7">
    <location>
        <begin position="1"/>
        <end position="68"/>
    </location>
</feature>
<keyword evidence="5" id="KW-0238">DNA-binding</keyword>
<evidence type="ECO:0000256" key="1">
    <source>
        <dbReference type="ARBA" id="ARBA00005384"/>
    </source>
</evidence>
<dbReference type="Gene3D" id="3.40.640.10">
    <property type="entry name" value="Type I PLP-dependent aspartate aminotransferase-like (Major domain)"/>
    <property type="match status" value="1"/>
</dbReference>
<dbReference type="InterPro" id="IPR000524">
    <property type="entry name" value="Tscrpt_reg_HTH_GntR"/>
</dbReference>
<gene>
    <name evidence="8" type="ORF">HMPREF9708_00094</name>
</gene>
<dbReference type="eggNOG" id="COG1167">
    <property type="taxonomic scope" value="Bacteria"/>
</dbReference>